<organism evidence="2 4">
    <name type="scientific">Didymodactylos carnosus</name>
    <dbReference type="NCBI Taxonomy" id="1234261"/>
    <lineage>
        <taxon>Eukaryota</taxon>
        <taxon>Metazoa</taxon>
        <taxon>Spiralia</taxon>
        <taxon>Gnathifera</taxon>
        <taxon>Rotifera</taxon>
        <taxon>Eurotatoria</taxon>
        <taxon>Bdelloidea</taxon>
        <taxon>Philodinida</taxon>
        <taxon>Philodinidae</taxon>
        <taxon>Didymodactylos</taxon>
    </lineage>
</organism>
<dbReference type="EMBL" id="CAJOBA010041066">
    <property type="protein sequence ID" value="CAF4106407.1"/>
    <property type="molecule type" value="Genomic_DNA"/>
</dbReference>
<proteinExistence type="predicted"/>
<name>A0A8S2ESV4_9BILA</name>
<comment type="caution">
    <text evidence="2">The sequence shown here is derived from an EMBL/GenBank/DDBJ whole genome shotgun (WGS) entry which is preliminary data.</text>
</comment>
<dbReference type="Proteomes" id="UP000682733">
    <property type="component" value="Unassembled WGS sequence"/>
</dbReference>
<dbReference type="AlphaFoldDB" id="A0A8S2ESV4"/>
<evidence type="ECO:0008006" key="5">
    <source>
        <dbReference type="Google" id="ProtNLM"/>
    </source>
</evidence>
<dbReference type="Proteomes" id="UP000677228">
    <property type="component" value="Unassembled WGS sequence"/>
</dbReference>
<feature type="compositionally biased region" description="Basic and acidic residues" evidence="1">
    <location>
        <begin position="154"/>
        <end position="169"/>
    </location>
</feature>
<sequence length="180" mass="20389">MQAYVQFWLSKTRDGRPKMFVTDSSSSHISDTVKNLLKNEGVMLGIISGGCTMYVQMLDIYVFSTFKNHYYDAAEEYIEANGPRASIKLTASQQRILCTRLTATAWQRTLKSVDFSKAFRYLGYTWDSDDVLTLSCVPGYSFDPKLINFGDDEGDKKRESNTETLKTLEKNNNAAAVKKN</sequence>
<dbReference type="EMBL" id="CAJNOK010019487">
    <property type="protein sequence ID" value="CAF1300303.1"/>
    <property type="molecule type" value="Genomic_DNA"/>
</dbReference>
<reference evidence="2" key="1">
    <citation type="submission" date="2021-02" db="EMBL/GenBank/DDBJ databases">
        <authorList>
            <person name="Nowell W R."/>
        </authorList>
    </citation>
    <scope>NUCLEOTIDE SEQUENCE</scope>
</reference>
<feature type="compositionally biased region" description="Low complexity" evidence="1">
    <location>
        <begin position="170"/>
        <end position="180"/>
    </location>
</feature>
<evidence type="ECO:0000313" key="3">
    <source>
        <dbReference type="EMBL" id="CAF4106407.1"/>
    </source>
</evidence>
<protein>
    <recommendedName>
        <fullName evidence="5">DDE-1 domain-containing protein</fullName>
    </recommendedName>
</protein>
<evidence type="ECO:0000313" key="4">
    <source>
        <dbReference type="Proteomes" id="UP000677228"/>
    </source>
</evidence>
<gene>
    <name evidence="2" type="ORF">OVA965_LOCUS28498</name>
    <name evidence="3" type="ORF">TMI583_LOCUS29254</name>
</gene>
<evidence type="ECO:0000313" key="2">
    <source>
        <dbReference type="EMBL" id="CAF1300303.1"/>
    </source>
</evidence>
<feature type="region of interest" description="Disordered" evidence="1">
    <location>
        <begin position="153"/>
        <end position="180"/>
    </location>
</feature>
<evidence type="ECO:0000256" key="1">
    <source>
        <dbReference type="SAM" id="MobiDB-lite"/>
    </source>
</evidence>
<accession>A0A8S2ESV4</accession>